<sequence>MPQAKIGVIGGTGLYDIEGMTDIEEVDINTPFGKPSDTIVVGRLEGVGIAFLPRHGKGHRISPTEIPSRANIYALKSLVSRGSDSGYYMDFWS</sequence>
<dbReference type="PANTHER" id="PTHR42679:SF2">
    <property type="entry name" value="S-METHYL-5'-THIOADENOSINE PHOSPHORYLASE"/>
    <property type="match status" value="1"/>
</dbReference>
<evidence type="ECO:0000313" key="3">
    <source>
        <dbReference type="EMBL" id="GAI97712.1"/>
    </source>
</evidence>
<dbReference type="GO" id="GO:0017061">
    <property type="term" value="F:S-methyl-5-thioadenosine phosphorylase activity"/>
    <property type="evidence" value="ECO:0007669"/>
    <property type="project" value="InterPro"/>
</dbReference>
<dbReference type="AlphaFoldDB" id="X1SXA7"/>
<dbReference type="Gene3D" id="3.40.50.1580">
    <property type="entry name" value="Nucleoside phosphorylase domain"/>
    <property type="match status" value="1"/>
</dbReference>
<evidence type="ECO:0000256" key="2">
    <source>
        <dbReference type="ARBA" id="ARBA00022679"/>
    </source>
</evidence>
<dbReference type="PANTHER" id="PTHR42679">
    <property type="entry name" value="S-METHYL-5'-THIOADENOSINE PHOSPHORYLASE"/>
    <property type="match status" value="1"/>
</dbReference>
<dbReference type="InterPro" id="IPR035994">
    <property type="entry name" value="Nucleoside_phosphorylase_sf"/>
</dbReference>
<evidence type="ECO:0000256" key="1">
    <source>
        <dbReference type="ARBA" id="ARBA00022676"/>
    </source>
</evidence>
<reference evidence="3" key="1">
    <citation type="journal article" date="2014" name="Front. Microbiol.">
        <title>High frequency of phylogenetically diverse reductive dehalogenase-homologous genes in deep subseafloor sedimentary metagenomes.</title>
        <authorList>
            <person name="Kawai M."/>
            <person name="Futagami T."/>
            <person name="Toyoda A."/>
            <person name="Takaki Y."/>
            <person name="Nishi S."/>
            <person name="Hori S."/>
            <person name="Arai W."/>
            <person name="Tsubouchi T."/>
            <person name="Morono Y."/>
            <person name="Uchiyama I."/>
            <person name="Ito T."/>
            <person name="Fujiyama A."/>
            <person name="Inagaki F."/>
            <person name="Takami H."/>
        </authorList>
    </citation>
    <scope>NUCLEOTIDE SEQUENCE</scope>
    <source>
        <strain evidence="3">Expedition CK06-06</strain>
    </source>
</reference>
<keyword evidence="2" id="KW-0808">Transferase</keyword>
<dbReference type="GO" id="GO:0005829">
    <property type="term" value="C:cytosol"/>
    <property type="evidence" value="ECO:0007669"/>
    <property type="project" value="TreeGrafter"/>
</dbReference>
<gene>
    <name evidence="3" type="ORF">S12H4_27472</name>
</gene>
<dbReference type="GO" id="GO:0009116">
    <property type="term" value="P:nucleoside metabolic process"/>
    <property type="evidence" value="ECO:0007669"/>
    <property type="project" value="InterPro"/>
</dbReference>
<name>X1SXA7_9ZZZZ</name>
<accession>X1SXA7</accession>
<dbReference type="SUPFAM" id="SSF53167">
    <property type="entry name" value="Purine and uridine phosphorylases"/>
    <property type="match status" value="1"/>
</dbReference>
<dbReference type="InterPro" id="IPR010044">
    <property type="entry name" value="MTAP"/>
</dbReference>
<comment type="caution">
    <text evidence="3">The sequence shown here is derived from an EMBL/GenBank/DDBJ whole genome shotgun (WGS) entry which is preliminary data.</text>
</comment>
<evidence type="ECO:0008006" key="4">
    <source>
        <dbReference type="Google" id="ProtNLM"/>
    </source>
</evidence>
<proteinExistence type="predicted"/>
<organism evidence="3">
    <name type="scientific">marine sediment metagenome</name>
    <dbReference type="NCBI Taxonomy" id="412755"/>
    <lineage>
        <taxon>unclassified sequences</taxon>
        <taxon>metagenomes</taxon>
        <taxon>ecological metagenomes</taxon>
    </lineage>
</organism>
<protein>
    <recommendedName>
        <fullName evidence="4">Nucleoside phosphorylase domain-containing protein</fullName>
    </recommendedName>
</protein>
<dbReference type="GO" id="GO:0019509">
    <property type="term" value="P:L-methionine salvage from methylthioadenosine"/>
    <property type="evidence" value="ECO:0007669"/>
    <property type="project" value="TreeGrafter"/>
</dbReference>
<keyword evidence="1" id="KW-0328">Glycosyltransferase</keyword>
<dbReference type="EMBL" id="BARW01015687">
    <property type="protein sequence ID" value="GAI97712.1"/>
    <property type="molecule type" value="Genomic_DNA"/>
</dbReference>